<dbReference type="AlphaFoldDB" id="A0A183BK67"/>
<reference evidence="1" key="1">
    <citation type="submission" date="2013-12" db="EMBL/GenBank/DDBJ databases">
        <authorList>
            <person name="Aslett M."/>
        </authorList>
    </citation>
    <scope>NUCLEOTIDE SEQUENCE [LARGE SCALE GENOMIC DNA]</scope>
    <source>
        <strain evidence="1">Lindley</strain>
    </source>
</reference>
<evidence type="ECO:0000313" key="1">
    <source>
        <dbReference type="Proteomes" id="UP000050741"/>
    </source>
</evidence>
<organism evidence="1 2">
    <name type="scientific">Globodera pallida</name>
    <name type="common">Potato cyst nematode worm</name>
    <name type="synonym">Heterodera pallida</name>
    <dbReference type="NCBI Taxonomy" id="36090"/>
    <lineage>
        <taxon>Eukaryota</taxon>
        <taxon>Metazoa</taxon>
        <taxon>Ecdysozoa</taxon>
        <taxon>Nematoda</taxon>
        <taxon>Chromadorea</taxon>
        <taxon>Rhabditida</taxon>
        <taxon>Tylenchina</taxon>
        <taxon>Tylenchomorpha</taxon>
        <taxon>Tylenchoidea</taxon>
        <taxon>Heteroderidae</taxon>
        <taxon>Heteroderinae</taxon>
        <taxon>Globodera</taxon>
    </lineage>
</organism>
<sequence length="177" mass="20390">MDRKNPDKRTNNKSDILSTHSQQSDELGYLYSIGEDEKKTLDEEMWEAILYVQRKKLPEKFEEAGILDHLALKPHFKACADGSMITFTEAIEQCLAAYKFLFSPSSDFVNERECIFVNEWVRAYKRANNFEDNDPRLGARQLLSSIVPLVENDAPIPPETLKMIPLQLMSATYRRAV</sequence>
<evidence type="ECO:0000313" key="2">
    <source>
        <dbReference type="WBParaSite" id="GPLIN_000099700"/>
    </source>
</evidence>
<dbReference type="WBParaSite" id="GPLIN_000099700">
    <property type="protein sequence ID" value="GPLIN_000099700"/>
    <property type="gene ID" value="GPLIN_000099700"/>
</dbReference>
<protein>
    <submittedName>
        <fullName evidence="2">Uncharacterized protein</fullName>
    </submittedName>
</protein>
<name>A0A183BK67_GLOPA</name>
<accession>A0A183BK67</accession>
<proteinExistence type="predicted"/>
<reference evidence="2" key="3">
    <citation type="submission" date="2016-06" db="UniProtKB">
        <authorList>
            <consortium name="WormBaseParasite"/>
        </authorList>
    </citation>
    <scope>IDENTIFICATION</scope>
</reference>
<reference evidence="1" key="2">
    <citation type="submission" date="2014-05" db="EMBL/GenBank/DDBJ databases">
        <title>The genome and life-stage specific transcriptomes of Globodera pallida elucidate key aspects of plant parasitism by a cyst nematode.</title>
        <authorList>
            <person name="Cotton J.A."/>
            <person name="Lilley C.J."/>
            <person name="Jones L.M."/>
            <person name="Kikuchi T."/>
            <person name="Reid A.J."/>
            <person name="Thorpe P."/>
            <person name="Tsai I.J."/>
            <person name="Beasley H."/>
            <person name="Blok V."/>
            <person name="Cock P.J.A."/>
            <person name="Van den Akker S.E."/>
            <person name="Holroyd N."/>
            <person name="Hunt M."/>
            <person name="Mantelin S."/>
            <person name="Naghra H."/>
            <person name="Pain A."/>
            <person name="Palomares-Rius J.E."/>
            <person name="Zarowiecki M."/>
            <person name="Berriman M."/>
            <person name="Jones J.T."/>
            <person name="Urwin P.E."/>
        </authorList>
    </citation>
    <scope>NUCLEOTIDE SEQUENCE [LARGE SCALE GENOMIC DNA]</scope>
    <source>
        <strain evidence="1">Lindley</strain>
    </source>
</reference>
<keyword evidence="1" id="KW-1185">Reference proteome</keyword>
<dbReference type="Proteomes" id="UP000050741">
    <property type="component" value="Unassembled WGS sequence"/>
</dbReference>